<dbReference type="AlphaFoldDB" id="A0A5C5FYV3"/>
<feature type="domain" description="FAD-binding PCMH-type" evidence="7">
    <location>
        <begin position="127"/>
        <end position="315"/>
    </location>
</feature>
<comment type="catalytic activity">
    <reaction evidence="6">
        <text>(R)-lactate + 2 Fe(III)-[cytochrome c] = 2 Fe(II)-[cytochrome c] + pyruvate + 2 H(+)</text>
        <dbReference type="Rhea" id="RHEA:13521"/>
        <dbReference type="Rhea" id="RHEA-COMP:10350"/>
        <dbReference type="Rhea" id="RHEA-COMP:14399"/>
        <dbReference type="ChEBI" id="CHEBI:15361"/>
        <dbReference type="ChEBI" id="CHEBI:15378"/>
        <dbReference type="ChEBI" id="CHEBI:16004"/>
        <dbReference type="ChEBI" id="CHEBI:29033"/>
        <dbReference type="ChEBI" id="CHEBI:29034"/>
        <dbReference type="EC" id="1.1.2.4"/>
    </reaction>
</comment>
<dbReference type="InterPro" id="IPR051264">
    <property type="entry name" value="FAD-oxidored/transferase_4"/>
</dbReference>
<dbReference type="GO" id="GO:0004458">
    <property type="term" value="F:D-lactate dehydrogenase (cytochrome) activity"/>
    <property type="evidence" value="ECO:0007669"/>
    <property type="project" value="UniProtKB-EC"/>
</dbReference>
<dbReference type="InterPro" id="IPR016167">
    <property type="entry name" value="FAD-bd_PCMH_sub1"/>
</dbReference>
<comment type="caution">
    <text evidence="8">The sequence shown here is derived from an EMBL/GenBank/DDBJ whole genome shotgun (WGS) entry which is preliminary data.</text>
</comment>
<keyword evidence="4" id="KW-0274">FAD</keyword>
<comment type="similarity">
    <text evidence="2">Belongs to the FAD-binding oxidoreductase/transferase type 4 family.</text>
</comment>
<keyword evidence="3" id="KW-0285">Flavoprotein</keyword>
<dbReference type="Gene3D" id="3.30.465.10">
    <property type="match status" value="1"/>
</dbReference>
<evidence type="ECO:0000256" key="3">
    <source>
        <dbReference type="ARBA" id="ARBA00022630"/>
    </source>
</evidence>
<dbReference type="InterPro" id="IPR016166">
    <property type="entry name" value="FAD-bd_PCMH"/>
</dbReference>
<dbReference type="GO" id="GO:0005739">
    <property type="term" value="C:mitochondrion"/>
    <property type="evidence" value="ECO:0007669"/>
    <property type="project" value="TreeGrafter"/>
</dbReference>
<dbReference type="SUPFAM" id="SSF55103">
    <property type="entry name" value="FAD-linked oxidases, C-terminal domain"/>
    <property type="match status" value="1"/>
</dbReference>
<dbReference type="PROSITE" id="PS51387">
    <property type="entry name" value="FAD_PCMH"/>
    <property type="match status" value="1"/>
</dbReference>
<dbReference type="InterPro" id="IPR004113">
    <property type="entry name" value="FAD-bd_oxidored_4_C"/>
</dbReference>
<comment type="cofactor">
    <cofactor evidence="1">
        <name>FAD</name>
        <dbReference type="ChEBI" id="CHEBI:57692"/>
    </cofactor>
</comment>
<dbReference type="FunFam" id="3.30.465.10:FF:000001">
    <property type="entry name" value="D-2-hydroxyglutarate dehydrogenase, mitochondrial"/>
    <property type="match status" value="1"/>
</dbReference>
<dbReference type="Proteomes" id="UP000311382">
    <property type="component" value="Unassembled WGS sequence"/>
</dbReference>
<sequence length="584" mass="62302">MARCAGAIGATARALKCSARPVARTASVAVASTSASPLSHLARPAVPLATRTLSSRAFSTTVNRSGGVAAPRRPDFKKLDADDVAFFRSVLSSPSSLITTIESPDGSWSAATSEDLIAYNLDWMDKYKGNSPIVLKPKTTGEVSKIIAYCYKKRIAVVPQGGNTGLVGGGVPVYDELVLNTEGMNQIRDFDDVSGILTTDAGCILEVLSNYLQPKGYMMPLDLGAKGSCHIGGNVSTNAGGLRLLRYGSLHGSVLGIEAVLPDEHGTVISVNMPGGGGAGALRKDNTGYDLKQLFIGAEGTLGVVTGVSILTPRLPSAVNVAVLSVPDFESVQTVFKEARAQLGEILSAFEFWDQEGLDLVLAHTGAKSPFESEPEGGRAFYVLIETSGSNKDHDDEKLGGLLEKLLEDGIIADGTLAQDETQALGLWSLRESLPEAAGKLGKVLKFDVSVPLSRYYELVEEARERFDKMGLVADGSIKTTVGYGHIGDSNLHINIVAKEYNEKTESAVEPWIYEAVAKRNGSISAEHGLGLMKANHVHYSKTEPAIALMQQIRRLFDPRGILNPGKYLPPVEHLPEEGQEKIK</sequence>
<dbReference type="Pfam" id="PF01565">
    <property type="entry name" value="FAD_binding_4"/>
    <property type="match status" value="1"/>
</dbReference>
<dbReference type="FunFam" id="3.30.70.2740:FF:000002">
    <property type="entry name" value="D-2-hydroxyglutarate dehydrogenase mitochondrial"/>
    <property type="match status" value="1"/>
</dbReference>
<dbReference type="InterPro" id="IPR036318">
    <property type="entry name" value="FAD-bd_PCMH-like_sf"/>
</dbReference>
<proteinExistence type="inferred from homology"/>
<dbReference type="InterPro" id="IPR006094">
    <property type="entry name" value="Oxid_FAD_bind_N"/>
</dbReference>
<dbReference type="PANTHER" id="PTHR43716:SF1">
    <property type="entry name" value="D-2-HYDROXYGLUTARATE DEHYDROGENASE, MITOCHONDRIAL"/>
    <property type="match status" value="1"/>
</dbReference>
<evidence type="ECO:0000313" key="9">
    <source>
        <dbReference type="Proteomes" id="UP000311382"/>
    </source>
</evidence>
<dbReference type="PANTHER" id="PTHR43716">
    <property type="entry name" value="D-2-HYDROXYGLUTARATE DEHYDROGENASE, MITOCHONDRIAL"/>
    <property type="match status" value="1"/>
</dbReference>
<dbReference type="SUPFAM" id="SSF56176">
    <property type="entry name" value="FAD-binding/transporter-associated domain-like"/>
    <property type="match status" value="1"/>
</dbReference>
<reference evidence="8 9" key="1">
    <citation type="submission" date="2019-03" db="EMBL/GenBank/DDBJ databases">
        <title>Rhodosporidium diobovatum UCD-FST 08-225 genome sequencing, assembly, and annotation.</title>
        <authorList>
            <person name="Fakankun I.U."/>
            <person name="Fristensky B."/>
            <person name="Levin D.B."/>
        </authorList>
    </citation>
    <scope>NUCLEOTIDE SEQUENCE [LARGE SCALE GENOMIC DNA]</scope>
    <source>
        <strain evidence="8 9">UCD-FST 08-225</strain>
    </source>
</reference>
<protein>
    <submittedName>
        <fullName evidence="8">FAD linked oxidase</fullName>
    </submittedName>
</protein>
<dbReference type="Gene3D" id="3.30.43.10">
    <property type="entry name" value="Uridine Diphospho-n-acetylenolpyruvylglucosamine Reductase, domain 2"/>
    <property type="match status" value="1"/>
</dbReference>
<evidence type="ECO:0000256" key="5">
    <source>
        <dbReference type="ARBA" id="ARBA00023002"/>
    </source>
</evidence>
<evidence type="ECO:0000256" key="1">
    <source>
        <dbReference type="ARBA" id="ARBA00001974"/>
    </source>
</evidence>
<dbReference type="Gene3D" id="3.30.70.2740">
    <property type="match status" value="1"/>
</dbReference>
<dbReference type="Pfam" id="PF02913">
    <property type="entry name" value="FAD-oxidase_C"/>
    <property type="match status" value="1"/>
</dbReference>
<keyword evidence="9" id="KW-1185">Reference proteome</keyword>
<dbReference type="InterPro" id="IPR016169">
    <property type="entry name" value="FAD-bd_PCMH_sub2"/>
</dbReference>
<evidence type="ECO:0000256" key="2">
    <source>
        <dbReference type="ARBA" id="ARBA00008000"/>
    </source>
</evidence>
<dbReference type="InterPro" id="IPR016171">
    <property type="entry name" value="Vanillyl_alc_oxidase_C-sub2"/>
</dbReference>
<evidence type="ECO:0000259" key="7">
    <source>
        <dbReference type="PROSITE" id="PS51387"/>
    </source>
</evidence>
<name>A0A5C5FYV3_9BASI</name>
<gene>
    <name evidence="8" type="ORF">DMC30DRAFT_180986</name>
</gene>
<accession>A0A5C5FYV3</accession>
<dbReference type="STRING" id="5288.A0A5C5FYV3"/>
<organism evidence="8 9">
    <name type="scientific">Rhodotorula diobovata</name>
    <dbReference type="NCBI Taxonomy" id="5288"/>
    <lineage>
        <taxon>Eukaryota</taxon>
        <taxon>Fungi</taxon>
        <taxon>Dikarya</taxon>
        <taxon>Basidiomycota</taxon>
        <taxon>Pucciniomycotina</taxon>
        <taxon>Microbotryomycetes</taxon>
        <taxon>Sporidiobolales</taxon>
        <taxon>Sporidiobolaceae</taxon>
        <taxon>Rhodotorula</taxon>
    </lineage>
</organism>
<dbReference type="EMBL" id="SOZI01000036">
    <property type="protein sequence ID" value="TNY21825.1"/>
    <property type="molecule type" value="Genomic_DNA"/>
</dbReference>
<dbReference type="FunFam" id="3.30.70.2190:FF:000001">
    <property type="entry name" value="D-2-hydroxyglutarate dehydrogenase mitochondrial"/>
    <property type="match status" value="1"/>
</dbReference>
<dbReference type="FunFam" id="1.10.45.10:FF:000001">
    <property type="entry name" value="D-lactate dehydrogenase mitochondrial"/>
    <property type="match status" value="1"/>
</dbReference>
<dbReference type="GO" id="GO:0071949">
    <property type="term" value="F:FAD binding"/>
    <property type="evidence" value="ECO:0007669"/>
    <property type="project" value="InterPro"/>
</dbReference>
<evidence type="ECO:0000313" key="8">
    <source>
        <dbReference type="EMBL" id="TNY21825.1"/>
    </source>
</evidence>
<dbReference type="InterPro" id="IPR016164">
    <property type="entry name" value="FAD-linked_Oxase-like_C"/>
</dbReference>
<evidence type="ECO:0000256" key="6">
    <source>
        <dbReference type="ARBA" id="ARBA00051436"/>
    </source>
</evidence>
<dbReference type="OrthoDB" id="5332616at2759"/>
<dbReference type="FunFam" id="3.30.43.10:FF:000011">
    <property type="entry name" value="D-lactate dehydrogenase (Cytochrome)"/>
    <property type="match status" value="1"/>
</dbReference>
<dbReference type="Gene3D" id="1.10.45.10">
    <property type="entry name" value="Vanillyl-alcohol Oxidase, Chain A, domain 4"/>
    <property type="match status" value="1"/>
</dbReference>
<dbReference type="Gene3D" id="3.30.70.2190">
    <property type="match status" value="1"/>
</dbReference>
<keyword evidence="5" id="KW-0560">Oxidoreductase</keyword>
<evidence type="ECO:0000256" key="4">
    <source>
        <dbReference type="ARBA" id="ARBA00022827"/>
    </source>
</evidence>